<feature type="transmembrane region" description="Helical" evidence="1">
    <location>
        <begin position="193"/>
        <end position="214"/>
    </location>
</feature>
<evidence type="ECO:0000313" key="3">
    <source>
        <dbReference type="Proteomes" id="UP000799770"/>
    </source>
</evidence>
<feature type="transmembrane region" description="Helical" evidence="1">
    <location>
        <begin position="7"/>
        <end position="33"/>
    </location>
</feature>
<feature type="transmembrane region" description="Helical" evidence="1">
    <location>
        <begin position="111"/>
        <end position="130"/>
    </location>
</feature>
<dbReference type="EMBL" id="ML977318">
    <property type="protein sequence ID" value="KAF2117927.1"/>
    <property type="molecule type" value="Genomic_DNA"/>
</dbReference>
<name>A0A6A5ZGP9_9PLEO</name>
<evidence type="ECO:0000256" key="1">
    <source>
        <dbReference type="SAM" id="Phobius"/>
    </source>
</evidence>
<keyword evidence="1" id="KW-0472">Membrane</keyword>
<protein>
    <submittedName>
        <fullName evidence="2">Uncharacterized protein</fullName>
    </submittedName>
</protein>
<feature type="transmembrane region" description="Helical" evidence="1">
    <location>
        <begin position="70"/>
        <end position="90"/>
    </location>
</feature>
<evidence type="ECO:0000313" key="2">
    <source>
        <dbReference type="EMBL" id="KAF2117927.1"/>
    </source>
</evidence>
<proteinExistence type="predicted"/>
<keyword evidence="1" id="KW-0812">Transmembrane</keyword>
<reference evidence="2" key="1">
    <citation type="journal article" date="2020" name="Stud. Mycol.">
        <title>101 Dothideomycetes genomes: a test case for predicting lifestyles and emergence of pathogens.</title>
        <authorList>
            <person name="Haridas S."/>
            <person name="Albert R."/>
            <person name="Binder M."/>
            <person name="Bloem J."/>
            <person name="Labutti K."/>
            <person name="Salamov A."/>
            <person name="Andreopoulos B."/>
            <person name="Baker S."/>
            <person name="Barry K."/>
            <person name="Bills G."/>
            <person name="Bluhm B."/>
            <person name="Cannon C."/>
            <person name="Castanera R."/>
            <person name="Culley D."/>
            <person name="Daum C."/>
            <person name="Ezra D."/>
            <person name="Gonzalez J."/>
            <person name="Henrissat B."/>
            <person name="Kuo A."/>
            <person name="Liang C."/>
            <person name="Lipzen A."/>
            <person name="Lutzoni F."/>
            <person name="Magnuson J."/>
            <person name="Mondo S."/>
            <person name="Nolan M."/>
            <person name="Ohm R."/>
            <person name="Pangilinan J."/>
            <person name="Park H.-J."/>
            <person name="Ramirez L."/>
            <person name="Alfaro M."/>
            <person name="Sun H."/>
            <person name="Tritt A."/>
            <person name="Yoshinaga Y."/>
            <person name="Zwiers L.-H."/>
            <person name="Turgeon B."/>
            <person name="Goodwin S."/>
            <person name="Spatafora J."/>
            <person name="Crous P."/>
            <person name="Grigoriev I."/>
        </authorList>
    </citation>
    <scope>NUCLEOTIDE SEQUENCE</scope>
    <source>
        <strain evidence="2">CBS 627.86</strain>
    </source>
</reference>
<dbReference type="AlphaFoldDB" id="A0A6A5ZGP9"/>
<dbReference type="OrthoDB" id="3746964at2759"/>
<dbReference type="Proteomes" id="UP000799770">
    <property type="component" value="Unassembled WGS sequence"/>
</dbReference>
<keyword evidence="3" id="KW-1185">Reference proteome</keyword>
<accession>A0A6A5ZGP9</accession>
<organism evidence="2 3">
    <name type="scientific">Lophiotrema nucula</name>
    <dbReference type="NCBI Taxonomy" id="690887"/>
    <lineage>
        <taxon>Eukaryota</taxon>
        <taxon>Fungi</taxon>
        <taxon>Dikarya</taxon>
        <taxon>Ascomycota</taxon>
        <taxon>Pezizomycotina</taxon>
        <taxon>Dothideomycetes</taxon>
        <taxon>Pleosporomycetidae</taxon>
        <taxon>Pleosporales</taxon>
        <taxon>Lophiotremataceae</taxon>
        <taxon>Lophiotrema</taxon>
    </lineage>
</organism>
<sequence length="241" mass="27703">MEFRTPLLISAFPSVLLFLLSLVSIILNAHYWILGDWIMGKWIRVADVATMTKFIDIVIEYVDTETNATIVALSLSFATGILGFIAWTQLRRSDYDNEYNESRRRFYTGSTMLMSLASFCASLVALIFHYTKQGNDKEYKGCSSEFRNTENWILYCTREAGACNVLEEWHSSIFVVKNWAAALACREAKAVKWLLIPIMLCDVAIFTLIGMQAWNRRKTRYQRVDGIISHGKDPVFQSKYQ</sequence>
<gene>
    <name evidence="2" type="ORF">BDV96DRAFT_630406</name>
</gene>
<keyword evidence="1" id="KW-1133">Transmembrane helix</keyword>